<keyword evidence="5" id="KW-1185">Reference proteome</keyword>
<dbReference type="PANTHER" id="PTHR39158">
    <property type="entry name" value="OS08G0560600 PROTEIN"/>
    <property type="match status" value="1"/>
</dbReference>
<gene>
    <name evidence="4" type="ORF">Ctob_005530</name>
</gene>
<dbReference type="Pfam" id="PF09350">
    <property type="entry name" value="DJC28_CD"/>
    <property type="match status" value="1"/>
</dbReference>
<accession>A0A0M0JED7</accession>
<dbReference type="PANTHER" id="PTHR39158:SF1">
    <property type="entry name" value="DNAJ HOMOLOG SUBFAMILY C MEMBER 28"/>
    <property type="match status" value="1"/>
</dbReference>
<evidence type="ECO:0000256" key="1">
    <source>
        <dbReference type="SAM" id="Coils"/>
    </source>
</evidence>
<dbReference type="AlphaFoldDB" id="A0A0M0JED7"/>
<evidence type="ECO:0000259" key="3">
    <source>
        <dbReference type="Pfam" id="PF09350"/>
    </source>
</evidence>
<organism evidence="4 5">
    <name type="scientific">Chrysochromulina tobinii</name>
    <dbReference type="NCBI Taxonomy" id="1460289"/>
    <lineage>
        <taxon>Eukaryota</taxon>
        <taxon>Haptista</taxon>
        <taxon>Haptophyta</taxon>
        <taxon>Prymnesiophyceae</taxon>
        <taxon>Prymnesiales</taxon>
        <taxon>Chrysochromulinaceae</taxon>
        <taxon>Chrysochromulina</taxon>
    </lineage>
</organism>
<feature type="region of interest" description="Disordered" evidence="2">
    <location>
        <begin position="32"/>
        <end position="57"/>
    </location>
</feature>
<feature type="coiled-coil region" evidence="1">
    <location>
        <begin position="245"/>
        <end position="279"/>
    </location>
</feature>
<evidence type="ECO:0000313" key="4">
    <source>
        <dbReference type="EMBL" id="KOO24820.1"/>
    </source>
</evidence>
<feature type="domain" description="DnaJ homologue subfamily C member 28 conserved" evidence="3">
    <location>
        <begin position="129"/>
        <end position="196"/>
    </location>
</feature>
<sequence length="323" mass="35418">MEELAALERGELQADLDLDAGDVLMEVLAEDHRHRKDSRSLEFLEGGSSRAGGANDEEVRRAEPRIAHRQYLTDAGVGPGTMFQRQQAAQQRRLEIAQSNAFDYHMPQEAKAAREHERRSRAKMREHDVVENRIQEAMSTGAFDNLPGAGKPLKREENVFEQISGDAMAHRILKNAGIAPGWVEQRKEIRAALAKARIELALDWASCVPVWPLPPPPPEMATFAIGTDVQPASAEPKVIHKLQPAAELTRALHEAPQRVQELKAERRSLRAEAEALAASSSSAGRSAMGAAALFGGAEPSFAVRQGPYFPNVFEALASALFSR</sequence>
<comment type="caution">
    <text evidence="4">The sequence shown here is derived from an EMBL/GenBank/DDBJ whole genome shotgun (WGS) entry which is preliminary data.</text>
</comment>
<protein>
    <submittedName>
        <fullName evidence="4">DNAj-like subfamily c member 28-like protein</fullName>
    </submittedName>
</protein>
<dbReference type="InterPro" id="IPR052573">
    <property type="entry name" value="DnaJ_C_subfamily_28"/>
</dbReference>
<evidence type="ECO:0000256" key="2">
    <source>
        <dbReference type="SAM" id="MobiDB-lite"/>
    </source>
</evidence>
<reference evidence="5" key="1">
    <citation type="journal article" date="2015" name="PLoS Genet.">
        <title>Genome Sequence and Transcriptome Analyses of Chrysochromulina tobin: Metabolic Tools for Enhanced Algal Fitness in the Prominent Order Prymnesiales (Haptophyceae).</title>
        <authorList>
            <person name="Hovde B.T."/>
            <person name="Deodato C.R."/>
            <person name="Hunsperger H.M."/>
            <person name="Ryken S.A."/>
            <person name="Yost W."/>
            <person name="Jha R.K."/>
            <person name="Patterson J."/>
            <person name="Monnat R.J. Jr."/>
            <person name="Barlow S.B."/>
            <person name="Starkenburg S.R."/>
            <person name="Cattolico R.A."/>
        </authorList>
    </citation>
    <scope>NUCLEOTIDE SEQUENCE</scope>
    <source>
        <strain evidence="5">CCMP291</strain>
    </source>
</reference>
<dbReference type="Proteomes" id="UP000037460">
    <property type="component" value="Unassembled WGS sequence"/>
</dbReference>
<dbReference type="OrthoDB" id="1922282at2759"/>
<dbReference type="EMBL" id="JWZX01003049">
    <property type="protein sequence ID" value="KOO24820.1"/>
    <property type="molecule type" value="Genomic_DNA"/>
</dbReference>
<proteinExistence type="predicted"/>
<name>A0A0M0JED7_9EUKA</name>
<keyword evidence="1" id="KW-0175">Coiled coil</keyword>
<evidence type="ECO:0000313" key="5">
    <source>
        <dbReference type="Proteomes" id="UP000037460"/>
    </source>
</evidence>
<dbReference type="InterPro" id="IPR018961">
    <property type="entry name" value="DnaJ_homolog_subfam-C_membr-28"/>
</dbReference>